<protein>
    <submittedName>
        <fullName evidence="2">Uncharacterized protein</fullName>
    </submittedName>
</protein>
<feature type="transmembrane region" description="Helical" evidence="1">
    <location>
        <begin position="79"/>
        <end position="97"/>
    </location>
</feature>
<evidence type="ECO:0000313" key="2">
    <source>
        <dbReference type="EMBL" id="HIX95211.1"/>
    </source>
</evidence>
<comment type="caution">
    <text evidence="2">The sequence shown here is derived from an EMBL/GenBank/DDBJ whole genome shotgun (WGS) entry which is preliminary data.</text>
</comment>
<reference evidence="2" key="2">
    <citation type="submission" date="2021-04" db="EMBL/GenBank/DDBJ databases">
        <authorList>
            <person name="Gilroy R."/>
        </authorList>
    </citation>
    <scope>NUCLEOTIDE SEQUENCE</scope>
    <source>
        <strain evidence="2">ChiHecec2B26-7398</strain>
    </source>
</reference>
<evidence type="ECO:0000256" key="1">
    <source>
        <dbReference type="SAM" id="Phobius"/>
    </source>
</evidence>
<gene>
    <name evidence="2" type="ORF">H9846_07110</name>
</gene>
<proteinExistence type="predicted"/>
<organism evidence="2 3">
    <name type="scientific">Candidatus Gemmiger excrementipullorum</name>
    <dbReference type="NCBI Taxonomy" id="2838610"/>
    <lineage>
        <taxon>Bacteria</taxon>
        <taxon>Bacillati</taxon>
        <taxon>Bacillota</taxon>
        <taxon>Clostridia</taxon>
        <taxon>Eubacteriales</taxon>
        <taxon>Gemmiger</taxon>
    </lineage>
</organism>
<keyword evidence="1" id="KW-0472">Membrane</keyword>
<reference evidence="2" key="1">
    <citation type="journal article" date="2021" name="PeerJ">
        <title>Extensive microbial diversity within the chicken gut microbiome revealed by metagenomics and culture.</title>
        <authorList>
            <person name="Gilroy R."/>
            <person name="Ravi A."/>
            <person name="Getino M."/>
            <person name="Pursley I."/>
            <person name="Horton D.L."/>
            <person name="Alikhan N.F."/>
            <person name="Baker D."/>
            <person name="Gharbi K."/>
            <person name="Hall N."/>
            <person name="Watson M."/>
            <person name="Adriaenssens E.M."/>
            <person name="Foster-Nyarko E."/>
            <person name="Jarju S."/>
            <person name="Secka A."/>
            <person name="Antonio M."/>
            <person name="Oren A."/>
            <person name="Chaudhuri R.R."/>
            <person name="La Ragione R."/>
            <person name="Hildebrand F."/>
            <person name="Pallen M.J."/>
        </authorList>
    </citation>
    <scope>NUCLEOTIDE SEQUENCE</scope>
    <source>
        <strain evidence="2">ChiHecec2B26-7398</strain>
    </source>
</reference>
<keyword evidence="1" id="KW-1133">Transmembrane helix</keyword>
<dbReference type="Proteomes" id="UP000886751">
    <property type="component" value="Unassembled WGS sequence"/>
</dbReference>
<name>A0A9D2BV42_9FIRM</name>
<dbReference type="AlphaFoldDB" id="A0A9D2BV42"/>
<accession>A0A9D2BV42</accession>
<keyword evidence="1" id="KW-0812">Transmembrane</keyword>
<feature type="transmembrane region" description="Helical" evidence="1">
    <location>
        <begin position="18"/>
        <end position="35"/>
    </location>
</feature>
<dbReference type="EMBL" id="DXEI01000107">
    <property type="protein sequence ID" value="HIX95211.1"/>
    <property type="molecule type" value="Genomic_DNA"/>
</dbReference>
<sequence length="276" mass="30851">MVSMRSLFAYFWRDEPRVIAFVVCCCAVLLLAYWKRDALAVQFKNRLVLPALALLLVFGNPASAHILVTRAVETQSLRFFWLIPVSFLLAAAVVAVIGRLPRRWLRAAAALAAVPVLVLCTHQLKTLRTNWQYATPNWQKTPQVVLDLCDAIMADDRYDDKRAAFTFPLDLWVRQYQPDIFLLFSWTGGENLDLRREMDPGDGRLVDLDAVGELAADDDCYYLVLPQDGNYTGSLEAHGYAVLCAVEGTPPGTGTDYGKTYLLYSLEEGAADADVH</sequence>
<feature type="transmembrane region" description="Helical" evidence="1">
    <location>
        <begin position="47"/>
        <end position="67"/>
    </location>
</feature>
<evidence type="ECO:0000313" key="3">
    <source>
        <dbReference type="Proteomes" id="UP000886751"/>
    </source>
</evidence>